<dbReference type="EMBL" id="JAAIUW010000004">
    <property type="protein sequence ID" value="KAF7834585.1"/>
    <property type="molecule type" value="Genomic_DNA"/>
</dbReference>
<dbReference type="Proteomes" id="UP000634136">
    <property type="component" value="Unassembled WGS sequence"/>
</dbReference>
<name>A0A835C9Y7_9FABA</name>
<sequence>MSSNEIRREDVEQHRQGQAMGGGIG</sequence>
<proteinExistence type="predicted"/>
<comment type="caution">
    <text evidence="2">The sequence shown here is derived from an EMBL/GenBank/DDBJ whole genome shotgun (WGS) entry which is preliminary data.</text>
</comment>
<feature type="compositionally biased region" description="Basic and acidic residues" evidence="1">
    <location>
        <begin position="1"/>
        <end position="15"/>
    </location>
</feature>
<evidence type="ECO:0000313" key="3">
    <source>
        <dbReference type="Proteomes" id="UP000634136"/>
    </source>
</evidence>
<protein>
    <submittedName>
        <fullName evidence="2">Uncharacterized protein</fullName>
    </submittedName>
</protein>
<evidence type="ECO:0000256" key="1">
    <source>
        <dbReference type="SAM" id="MobiDB-lite"/>
    </source>
</evidence>
<evidence type="ECO:0000313" key="2">
    <source>
        <dbReference type="EMBL" id="KAF7834585.1"/>
    </source>
</evidence>
<gene>
    <name evidence="2" type="ORF">G2W53_009444</name>
</gene>
<organism evidence="2 3">
    <name type="scientific">Senna tora</name>
    <dbReference type="NCBI Taxonomy" id="362788"/>
    <lineage>
        <taxon>Eukaryota</taxon>
        <taxon>Viridiplantae</taxon>
        <taxon>Streptophyta</taxon>
        <taxon>Embryophyta</taxon>
        <taxon>Tracheophyta</taxon>
        <taxon>Spermatophyta</taxon>
        <taxon>Magnoliopsida</taxon>
        <taxon>eudicotyledons</taxon>
        <taxon>Gunneridae</taxon>
        <taxon>Pentapetalae</taxon>
        <taxon>rosids</taxon>
        <taxon>fabids</taxon>
        <taxon>Fabales</taxon>
        <taxon>Fabaceae</taxon>
        <taxon>Caesalpinioideae</taxon>
        <taxon>Cassia clade</taxon>
        <taxon>Senna</taxon>
    </lineage>
</organism>
<reference evidence="2" key="1">
    <citation type="submission" date="2020-09" db="EMBL/GenBank/DDBJ databases">
        <title>Genome-Enabled Discovery of Anthraquinone Biosynthesis in Senna tora.</title>
        <authorList>
            <person name="Kang S.-H."/>
            <person name="Pandey R.P."/>
            <person name="Lee C.-M."/>
            <person name="Sim J.-S."/>
            <person name="Jeong J.-T."/>
            <person name="Choi B.-S."/>
            <person name="Jung M."/>
            <person name="Ginzburg D."/>
            <person name="Zhao K."/>
            <person name="Won S.Y."/>
            <person name="Oh T.-J."/>
            <person name="Yu Y."/>
            <person name="Kim N.-H."/>
            <person name="Lee O.R."/>
            <person name="Lee T.-H."/>
            <person name="Bashyal P."/>
            <person name="Kim T.-S."/>
            <person name="Lee W.-H."/>
            <person name="Kawkins C."/>
            <person name="Kim C.-K."/>
            <person name="Kim J.S."/>
            <person name="Ahn B.O."/>
            <person name="Rhee S.Y."/>
            <person name="Sohng J.K."/>
        </authorList>
    </citation>
    <scope>NUCLEOTIDE SEQUENCE</scope>
    <source>
        <tissue evidence="2">Leaf</tissue>
    </source>
</reference>
<accession>A0A835C9Y7</accession>
<keyword evidence="3" id="KW-1185">Reference proteome</keyword>
<feature type="region of interest" description="Disordered" evidence="1">
    <location>
        <begin position="1"/>
        <end position="25"/>
    </location>
</feature>
<dbReference type="AlphaFoldDB" id="A0A835C9Y7"/>